<name>A0A2V5KZV3_9MICC</name>
<evidence type="ECO:0000259" key="2">
    <source>
        <dbReference type="Pfam" id="PF09949"/>
    </source>
</evidence>
<evidence type="ECO:0000313" key="3">
    <source>
        <dbReference type="EMBL" id="PYI64198.1"/>
    </source>
</evidence>
<dbReference type="RefSeq" id="WP_110503224.1">
    <property type="nucleotide sequence ID" value="NZ_QJVD01000065.1"/>
</dbReference>
<dbReference type="AlphaFoldDB" id="A0A2V5KZV3"/>
<gene>
    <name evidence="3" type="ORF">CVV68_22540</name>
</gene>
<feature type="region of interest" description="Disordered" evidence="1">
    <location>
        <begin position="1"/>
        <end position="23"/>
    </location>
</feature>
<accession>A0A2V5KZV3</accession>
<reference evidence="3 4" key="1">
    <citation type="submission" date="2018-05" db="EMBL/GenBank/DDBJ databases">
        <title>Genetic diversity of glacier-inhabiting Cryobacterium bacteria in China and description of Cryobacterium mengkeensis sp. nov. and Arthrobacter glacialis sp. nov.</title>
        <authorList>
            <person name="Liu Q."/>
            <person name="Xin Y.-H."/>
        </authorList>
    </citation>
    <scope>NUCLEOTIDE SEQUENCE [LARGE SCALE GENOMIC DNA]</scope>
    <source>
        <strain evidence="3 4">LI2</strain>
    </source>
</reference>
<dbReference type="Proteomes" id="UP000247832">
    <property type="component" value="Unassembled WGS sequence"/>
</dbReference>
<protein>
    <submittedName>
        <fullName evidence="3">ACP synthase</fullName>
    </submittedName>
</protein>
<dbReference type="Pfam" id="PF09949">
    <property type="entry name" value="APP1_cat"/>
    <property type="match status" value="1"/>
</dbReference>
<evidence type="ECO:0000256" key="1">
    <source>
        <dbReference type="SAM" id="MobiDB-lite"/>
    </source>
</evidence>
<dbReference type="InterPro" id="IPR052935">
    <property type="entry name" value="Mg2+_PAP"/>
</dbReference>
<dbReference type="GO" id="GO:0008195">
    <property type="term" value="F:phosphatidate phosphatase activity"/>
    <property type="evidence" value="ECO:0007669"/>
    <property type="project" value="InterPro"/>
</dbReference>
<dbReference type="OrthoDB" id="9789875at2"/>
<proteinExistence type="predicted"/>
<organism evidence="3 4">
    <name type="scientific">Arthrobacter livingstonensis</name>
    <dbReference type="NCBI Taxonomy" id="670078"/>
    <lineage>
        <taxon>Bacteria</taxon>
        <taxon>Bacillati</taxon>
        <taxon>Actinomycetota</taxon>
        <taxon>Actinomycetes</taxon>
        <taxon>Micrococcales</taxon>
        <taxon>Micrococcaceae</taxon>
        <taxon>Arthrobacter</taxon>
    </lineage>
</organism>
<comment type="caution">
    <text evidence="3">The sequence shown here is derived from an EMBL/GenBank/DDBJ whole genome shotgun (WGS) entry which is preliminary data.</text>
</comment>
<feature type="compositionally biased region" description="Basic and acidic residues" evidence="1">
    <location>
        <begin position="1"/>
        <end position="22"/>
    </location>
</feature>
<dbReference type="PANTHER" id="PTHR28208:SF3">
    <property type="entry name" value="PHOSPHATIDATE PHOSPHATASE APP1"/>
    <property type="match status" value="1"/>
</dbReference>
<feature type="region of interest" description="Disordered" evidence="1">
    <location>
        <begin position="323"/>
        <end position="343"/>
    </location>
</feature>
<evidence type="ECO:0000313" key="4">
    <source>
        <dbReference type="Proteomes" id="UP000247832"/>
    </source>
</evidence>
<dbReference type="EMBL" id="QJVD01000065">
    <property type="protein sequence ID" value="PYI64198.1"/>
    <property type="molecule type" value="Genomic_DNA"/>
</dbReference>
<feature type="domain" description="Phosphatidate phosphatase APP1 catalytic" evidence="2">
    <location>
        <begin position="161"/>
        <end position="312"/>
    </location>
</feature>
<dbReference type="PANTHER" id="PTHR28208">
    <property type="entry name" value="PHOSPHATIDATE PHOSPHATASE APP1"/>
    <property type="match status" value="1"/>
</dbReference>
<sequence>MVPTSHRREQHAPEQRNDDSVREPPAQVLLASVVHLSEAMHGVRTRVAGVSGFIPTIIAYPGYGSTTWVRVLARVVLTSEPAAARGKVRGWRAFTSVPVRHSEVEVEIGGVIHPVRADDGGLVDVVLQVHLAPGWHPVVLRSPGTAPAQAQVLIVAPDATFGIVSDIDDTVMVTALPRPLLALWNTLVLSERARTPTPGMAVLLDRIVARHPGAPVLYLSTGPWNVAPALARFLARNLYPKGILLLTDWGPTRQRWFRSGREHKRNNLERLAREFPGVQWLLVGDDGQHDPEIYADFARAHAGQTAAIAIRQLSAGEALLAGRRAHEDSPATEHGPVPWATAPDGAGMAAQLGNYGLL</sequence>
<dbReference type="InterPro" id="IPR019236">
    <property type="entry name" value="APP1_cat"/>
</dbReference>
<keyword evidence="4" id="KW-1185">Reference proteome</keyword>